<sequence>MELRRVQSLNAFYISFYLLNLQSKCNKKRSTHQLEYNFVSTQKPFPNDEYFLPTSYNKRARKDNDFTRTGQKTSRNCQSTGT</sequence>
<keyword evidence="2" id="KW-0614">Plasmid</keyword>
<reference evidence="2" key="1">
    <citation type="submission" date="2018-09" db="EMBL/GenBank/DDBJ databases">
        <authorList>
            <person name="Brilhante M."/>
            <person name="Dona V."/>
            <person name="Perreten V."/>
        </authorList>
    </citation>
    <scope>NUCLEOTIDE SEQUENCE</scope>
    <source>
        <strain evidence="2">RDB9</strain>
        <plasmid evidence="2">pRDB9</plasmid>
    </source>
</reference>
<protein>
    <submittedName>
        <fullName evidence="2">Uncharacterized protein</fullName>
    </submittedName>
</protein>
<accession>A0A3S8XEJ1</accession>
<dbReference type="EMBL" id="MH924589">
    <property type="protein sequence ID" value="AZM68284.1"/>
    <property type="molecule type" value="Genomic_DNA"/>
</dbReference>
<proteinExistence type="predicted"/>
<feature type="region of interest" description="Disordered" evidence="1">
    <location>
        <begin position="61"/>
        <end position="82"/>
    </location>
</feature>
<feature type="compositionally biased region" description="Polar residues" evidence="1">
    <location>
        <begin position="67"/>
        <end position="82"/>
    </location>
</feature>
<dbReference type="AlphaFoldDB" id="A0A3S8XEJ1"/>
<organism evidence="2">
    <name type="scientific">Escherichia coli</name>
    <dbReference type="NCBI Taxonomy" id="562"/>
    <lineage>
        <taxon>Bacteria</taxon>
        <taxon>Pseudomonadati</taxon>
        <taxon>Pseudomonadota</taxon>
        <taxon>Gammaproteobacteria</taxon>
        <taxon>Enterobacterales</taxon>
        <taxon>Enterobacteriaceae</taxon>
        <taxon>Escherichia</taxon>
    </lineage>
</organism>
<evidence type="ECO:0000256" key="1">
    <source>
        <dbReference type="SAM" id="MobiDB-lite"/>
    </source>
</evidence>
<evidence type="ECO:0000313" key="2">
    <source>
        <dbReference type="EMBL" id="AZM68284.1"/>
    </source>
</evidence>
<name>A0A3S8XEJ1_ECOLX</name>
<geneLocation type="plasmid" evidence="2">
    <name>pRDB9</name>
</geneLocation>